<dbReference type="SUPFAM" id="SSF55931">
    <property type="entry name" value="Glutamine synthetase/guanido kinase"/>
    <property type="match status" value="1"/>
</dbReference>
<name>A0A9Q9ICC7_9ACTN</name>
<sequence>MATLRIDRTAADPDAVICAIEQAEGYIASICFKTGPPETVGVELEYTVHASANPTTYIDPDRMCQALGDHAPPTLRPGAASLPLRHGSAVTLEPGGQVELSTLPQRSLTALHEAVGADLAELSERLGRAGLELGGTGIDPHRPPRRMLRTPRYDAMAATFARRNDAGRTMMCSTAGLQVCLDAGPPSRWAALHDLGPPLIALFANSRHHAGHDTGWASARMRTWLAMDPSRTRPVPDGDDPALRWARYAMDAQLLCVRRDDGPWTAPAGVTFADWVDGALGHPPTYADLDYHLSTLFPPVRPRGYLEVRYLDTLRGADWFAPAAILTALLADEPTIDRVRELCAPVAGQWALAARLGTADPALARAAAAVRDLALDRLTGQHLPAALLQDVIEGSTRNEPTGA</sequence>
<dbReference type="KEGG" id="daur:Daura_38925"/>
<reference evidence="7" key="1">
    <citation type="submission" date="2021-04" db="EMBL/GenBank/DDBJ databases">
        <title>Dactylosporangium aurantiacum NRRL B-8018 full assembly.</title>
        <authorList>
            <person name="Hartkoorn R.C."/>
            <person name="Beaudoing E."/>
            <person name="Hot D."/>
        </authorList>
    </citation>
    <scope>NUCLEOTIDE SEQUENCE</scope>
    <source>
        <strain evidence="7">NRRL B-8018</strain>
    </source>
</reference>
<evidence type="ECO:0000256" key="3">
    <source>
        <dbReference type="ARBA" id="ARBA00022840"/>
    </source>
</evidence>
<evidence type="ECO:0000256" key="5">
    <source>
        <dbReference type="HAMAP-Rule" id="MF_02034"/>
    </source>
</evidence>
<dbReference type="EC" id="6.3.2.2" evidence="5"/>
<dbReference type="Gene3D" id="3.30.590.20">
    <property type="match status" value="1"/>
</dbReference>
<protein>
    <recommendedName>
        <fullName evidence="5">Glutamate--cysteine ligase EgtA</fullName>
        <ecNumber evidence="5">6.3.2.2</ecNumber>
    </recommendedName>
    <alternativeName>
        <fullName evidence="5">Gamma-glutamylcysteine synthase</fullName>
        <shortName evidence="5">GCS</shortName>
        <shortName evidence="5">Gamma-ECS</shortName>
    </alternativeName>
</protein>
<comment type="similarity">
    <text evidence="5 6">Belongs to the glutamate--cysteine ligase type 2 family. EgtA subfamily.</text>
</comment>
<keyword evidence="8" id="KW-1185">Reference proteome</keyword>
<dbReference type="AlphaFoldDB" id="A0A9Q9ICC7"/>
<dbReference type="PANTHER" id="PTHR34378:SF1">
    <property type="entry name" value="GLUTAMATE--CYSTEINE LIGASE, CHLOROPLASTIC"/>
    <property type="match status" value="1"/>
</dbReference>
<dbReference type="InterPro" id="IPR014746">
    <property type="entry name" value="Gln_synth/guanido_kin_cat_dom"/>
</dbReference>
<evidence type="ECO:0000313" key="8">
    <source>
        <dbReference type="Proteomes" id="UP001058003"/>
    </source>
</evidence>
<dbReference type="NCBIfam" id="TIGR03444">
    <property type="entry name" value="EgtA_Cys_ligase"/>
    <property type="match status" value="1"/>
</dbReference>
<evidence type="ECO:0000313" key="7">
    <source>
        <dbReference type="EMBL" id="UWZ52566.1"/>
    </source>
</evidence>
<evidence type="ECO:0000256" key="6">
    <source>
        <dbReference type="PIRNR" id="PIRNR017901"/>
    </source>
</evidence>
<comment type="pathway">
    <text evidence="5">Amino-acid biosynthesis; ergothioneine biosynthesis.</text>
</comment>
<dbReference type="Pfam" id="PF04107">
    <property type="entry name" value="GCS2"/>
    <property type="match status" value="1"/>
</dbReference>
<organism evidence="7 8">
    <name type="scientific">Dactylosporangium aurantiacum</name>
    <dbReference type="NCBI Taxonomy" id="35754"/>
    <lineage>
        <taxon>Bacteria</taxon>
        <taxon>Bacillati</taxon>
        <taxon>Actinomycetota</taxon>
        <taxon>Actinomycetes</taxon>
        <taxon>Micromonosporales</taxon>
        <taxon>Micromonosporaceae</taxon>
        <taxon>Dactylosporangium</taxon>
    </lineage>
</organism>
<evidence type="ECO:0000256" key="1">
    <source>
        <dbReference type="ARBA" id="ARBA00022598"/>
    </source>
</evidence>
<keyword evidence="2 5" id="KW-0547">Nucleotide-binding</keyword>
<dbReference type="InterPro" id="IPR017809">
    <property type="entry name" value="EgtA_Actinobacteria"/>
</dbReference>
<accession>A0A9Q9ICC7</accession>
<keyword evidence="1 5" id="KW-0436">Ligase</keyword>
<evidence type="ECO:0000256" key="2">
    <source>
        <dbReference type="ARBA" id="ARBA00022741"/>
    </source>
</evidence>
<dbReference type="Proteomes" id="UP001058003">
    <property type="component" value="Chromosome"/>
</dbReference>
<dbReference type="InterPro" id="IPR006336">
    <property type="entry name" value="GCS2"/>
</dbReference>
<gene>
    <name evidence="5 7" type="primary">egtA</name>
    <name evidence="7" type="ORF">Daura_38925</name>
</gene>
<dbReference type="InterPro" id="IPR035434">
    <property type="entry name" value="GCL_bact_plant"/>
</dbReference>
<comment type="catalytic activity">
    <reaction evidence="4 5 6">
        <text>L-cysteine + L-glutamate + ATP = gamma-L-glutamyl-L-cysteine + ADP + phosphate + H(+)</text>
        <dbReference type="Rhea" id="RHEA:13285"/>
        <dbReference type="ChEBI" id="CHEBI:15378"/>
        <dbReference type="ChEBI" id="CHEBI:29985"/>
        <dbReference type="ChEBI" id="CHEBI:30616"/>
        <dbReference type="ChEBI" id="CHEBI:35235"/>
        <dbReference type="ChEBI" id="CHEBI:43474"/>
        <dbReference type="ChEBI" id="CHEBI:58173"/>
        <dbReference type="ChEBI" id="CHEBI:456216"/>
        <dbReference type="EC" id="6.3.2.2"/>
    </reaction>
</comment>
<dbReference type="HAMAP" id="MF_02034">
    <property type="entry name" value="EgtA"/>
    <property type="match status" value="1"/>
</dbReference>
<dbReference type="GO" id="GO:0052699">
    <property type="term" value="P:ergothioneine biosynthetic process"/>
    <property type="evidence" value="ECO:0007669"/>
    <property type="project" value="UniProtKB-UniRule"/>
</dbReference>
<dbReference type="GO" id="GO:0006750">
    <property type="term" value="P:glutathione biosynthetic process"/>
    <property type="evidence" value="ECO:0007669"/>
    <property type="project" value="UniProtKB-UniRule"/>
</dbReference>
<dbReference type="PIRSF" id="PIRSF017901">
    <property type="entry name" value="GCL"/>
    <property type="match status" value="1"/>
</dbReference>
<dbReference type="GO" id="GO:0005524">
    <property type="term" value="F:ATP binding"/>
    <property type="evidence" value="ECO:0007669"/>
    <property type="project" value="UniProtKB-UniRule"/>
</dbReference>
<dbReference type="EMBL" id="CP073767">
    <property type="protein sequence ID" value="UWZ52566.1"/>
    <property type="molecule type" value="Genomic_DNA"/>
</dbReference>
<dbReference type="GO" id="GO:0004357">
    <property type="term" value="F:glutamate-cysteine ligase activity"/>
    <property type="evidence" value="ECO:0007669"/>
    <property type="project" value="UniProtKB-UniRule"/>
</dbReference>
<evidence type="ECO:0000256" key="4">
    <source>
        <dbReference type="ARBA" id="ARBA00048819"/>
    </source>
</evidence>
<dbReference type="PANTHER" id="PTHR34378">
    <property type="entry name" value="GLUTAMATE--CYSTEINE LIGASE, CHLOROPLASTIC"/>
    <property type="match status" value="1"/>
</dbReference>
<keyword evidence="3 5" id="KW-0067">ATP-binding</keyword>
<proteinExistence type="inferred from homology"/>
<dbReference type="OrthoDB" id="9780152at2"/>
<comment type="function">
    <text evidence="5">Catalyzes the synthesis of gamma-glutamylcysteine (gamma-GC). This compound is used as substrate for the biosynthesis of the low-molecular thiol compound ergothioneine.</text>
</comment>